<evidence type="ECO:0000256" key="8">
    <source>
        <dbReference type="SAM" id="MobiDB-lite"/>
    </source>
</evidence>
<feature type="transmembrane region" description="Helical" evidence="7">
    <location>
        <begin position="45"/>
        <end position="65"/>
    </location>
</feature>
<dbReference type="Gene3D" id="1.10.3720.10">
    <property type="entry name" value="MetI-like"/>
    <property type="match status" value="1"/>
</dbReference>
<dbReference type="InterPro" id="IPR035906">
    <property type="entry name" value="MetI-like_sf"/>
</dbReference>
<keyword evidence="4 7" id="KW-0812">Transmembrane</keyword>
<comment type="subcellular location">
    <subcellularLocation>
        <location evidence="1 7">Cell membrane</location>
        <topology evidence="1 7">Multi-pass membrane protein</topology>
    </subcellularLocation>
</comment>
<accession>A0A7U3V0X1</accession>
<comment type="similarity">
    <text evidence="7">Belongs to the binding-protein-dependent transport system permease family.</text>
</comment>
<dbReference type="Pfam" id="PF00528">
    <property type="entry name" value="BPD_transp_1"/>
    <property type="match status" value="1"/>
</dbReference>
<dbReference type="InterPro" id="IPR050366">
    <property type="entry name" value="BP-dependent_transpt_permease"/>
</dbReference>
<dbReference type="EMBL" id="AP018365">
    <property type="protein sequence ID" value="BBB02315.1"/>
    <property type="molecule type" value="Genomic_DNA"/>
</dbReference>
<keyword evidence="3" id="KW-1003">Cell membrane</keyword>
<dbReference type="GO" id="GO:0005886">
    <property type="term" value="C:plasma membrane"/>
    <property type="evidence" value="ECO:0007669"/>
    <property type="project" value="UniProtKB-SubCell"/>
</dbReference>
<evidence type="ECO:0000256" key="7">
    <source>
        <dbReference type="RuleBase" id="RU363032"/>
    </source>
</evidence>
<reference evidence="10 11" key="2">
    <citation type="journal article" date="2011" name="J. Antibiot.">
        <title>Furaquinocins I and J: novel polyketide isoprenoid hybrid compounds from Streptomyces reveromyceticus SN-593.</title>
        <authorList>
            <person name="Panthee S."/>
            <person name="Takahashi S."/>
            <person name="Takagi H."/>
            <person name="Nogawa T."/>
            <person name="Oowada E."/>
            <person name="Uramoto M."/>
            <person name="Osada H."/>
        </authorList>
    </citation>
    <scope>NUCLEOTIDE SEQUENCE [LARGE SCALE GENOMIC DNA]</scope>
    <source>
        <strain evidence="10 11">SN-593</strain>
    </source>
</reference>
<feature type="transmembrane region" description="Helical" evidence="7">
    <location>
        <begin position="269"/>
        <end position="291"/>
    </location>
</feature>
<dbReference type="Proteomes" id="UP000595703">
    <property type="component" value="Chromosome"/>
</dbReference>
<feature type="compositionally biased region" description="Polar residues" evidence="8">
    <location>
        <begin position="1"/>
        <end position="13"/>
    </location>
</feature>
<keyword evidence="11" id="KW-1185">Reference proteome</keyword>
<dbReference type="SUPFAM" id="SSF161098">
    <property type="entry name" value="MetI-like"/>
    <property type="match status" value="1"/>
</dbReference>
<protein>
    <submittedName>
        <fullName evidence="10">Putative peptide ABC transporter permease</fullName>
    </submittedName>
</protein>
<keyword evidence="5 7" id="KW-1133">Transmembrane helix</keyword>
<dbReference type="RefSeq" id="WP_202238255.1">
    <property type="nucleotide sequence ID" value="NZ_AP018365.1"/>
</dbReference>
<dbReference type="InterPro" id="IPR000515">
    <property type="entry name" value="MetI-like"/>
</dbReference>
<gene>
    <name evidence="10" type="ORF">RVR_10200</name>
</gene>
<dbReference type="PROSITE" id="PS50928">
    <property type="entry name" value="ABC_TM1"/>
    <property type="match status" value="1"/>
</dbReference>
<evidence type="ECO:0000256" key="4">
    <source>
        <dbReference type="ARBA" id="ARBA00022692"/>
    </source>
</evidence>
<evidence type="ECO:0000256" key="3">
    <source>
        <dbReference type="ARBA" id="ARBA00022475"/>
    </source>
</evidence>
<feature type="compositionally biased region" description="Basic residues" evidence="8">
    <location>
        <begin position="17"/>
        <end position="33"/>
    </location>
</feature>
<dbReference type="GO" id="GO:0055085">
    <property type="term" value="P:transmembrane transport"/>
    <property type="evidence" value="ECO:0007669"/>
    <property type="project" value="InterPro"/>
</dbReference>
<feature type="domain" description="ABC transmembrane type-1" evidence="9">
    <location>
        <begin position="103"/>
        <end position="292"/>
    </location>
</feature>
<feature type="transmembrane region" description="Helical" evidence="7">
    <location>
        <begin position="107"/>
        <end position="131"/>
    </location>
</feature>
<organism evidence="10 11">
    <name type="scientific">Actinacidiphila reveromycinica</name>
    <dbReference type="NCBI Taxonomy" id="659352"/>
    <lineage>
        <taxon>Bacteria</taxon>
        <taxon>Bacillati</taxon>
        <taxon>Actinomycetota</taxon>
        <taxon>Actinomycetes</taxon>
        <taxon>Kitasatosporales</taxon>
        <taxon>Streptomycetaceae</taxon>
        <taxon>Actinacidiphila</taxon>
    </lineage>
</organism>
<evidence type="ECO:0000256" key="6">
    <source>
        <dbReference type="ARBA" id="ARBA00023136"/>
    </source>
</evidence>
<sequence length="341" mass="34677">MTMAILTSASSAESRPRPGRRPPMRRRGLKAARHLRSGPSPLLDTVTVVLVTVLVLLAVVGPLLAPDVYSSHIDLARQAPSGAHWLGTDDQGRDIGWRIVVGARATLLSSVVIVAGYALLGTLVAVAAALGPRLVDEALMRFTDVVLAFPGLIFALAVTAALGAGLKSAIVALVLTGWPMTARLLRGIIAETSALPYVEGARTLGVGPVRLMARHVLPNSLPAVWVKWAGDIGNTVLVIGALSFVGAGAQPPSAEWGAMVNGARGYVSTAWWTALFPGLAIAVTTAAFGLLGDMLHLRTDPALRARAAAAGAAEAGGPAGTATAADAGIAGKEAAGKGAAS</sequence>
<evidence type="ECO:0000256" key="2">
    <source>
        <dbReference type="ARBA" id="ARBA00022448"/>
    </source>
</evidence>
<evidence type="ECO:0000313" key="11">
    <source>
        <dbReference type="Proteomes" id="UP000595703"/>
    </source>
</evidence>
<dbReference type="KEGG" id="arev:RVR_10200"/>
<reference evidence="10 11" key="1">
    <citation type="journal article" date="2010" name="J. Bacteriol.">
        <title>Biochemical characterization of a novel indole prenyltransferase from Streptomyces sp. SN-593.</title>
        <authorList>
            <person name="Takahashi S."/>
            <person name="Takagi H."/>
            <person name="Toyoda A."/>
            <person name="Uramoto M."/>
            <person name="Nogawa T."/>
            <person name="Ueki M."/>
            <person name="Sakaki Y."/>
            <person name="Osada H."/>
        </authorList>
    </citation>
    <scope>NUCLEOTIDE SEQUENCE [LARGE SCALE GENOMIC DNA]</scope>
    <source>
        <strain evidence="10 11">SN-593</strain>
    </source>
</reference>
<reference evidence="10 11" key="3">
    <citation type="journal article" date="2011" name="Nat. Chem. Biol.">
        <title>Reveromycin A biosynthesis uses RevG and RevJ for stereospecific spiroacetal formation.</title>
        <authorList>
            <person name="Takahashi S."/>
            <person name="Toyoda A."/>
            <person name="Sekiyama Y."/>
            <person name="Takagi H."/>
            <person name="Nogawa T."/>
            <person name="Uramoto M."/>
            <person name="Suzuki R."/>
            <person name="Koshino H."/>
            <person name="Kumano T."/>
            <person name="Panthee S."/>
            <person name="Dairi T."/>
            <person name="Ishikawa J."/>
            <person name="Ikeda H."/>
            <person name="Sakaki Y."/>
            <person name="Osada H."/>
        </authorList>
    </citation>
    <scope>NUCLEOTIDE SEQUENCE [LARGE SCALE GENOMIC DNA]</scope>
    <source>
        <strain evidence="10 11">SN-593</strain>
    </source>
</reference>
<evidence type="ECO:0000259" key="9">
    <source>
        <dbReference type="PROSITE" id="PS50928"/>
    </source>
</evidence>
<feature type="transmembrane region" description="Helical" evidence="7">
    <location>
        <begin position="228"/>
        <end position="249"/>
    </location>
</feature>
<dbReference type="CDD" id="cd06261">
    <property type="entry name" value="TM_PBP2"/>
    <property type="match status" value="1"/>
</dbReference>
<feature type="transmembrane region" description="Helical" evidence="7">
    <location>
        <begin position="151"/>
        <end position="176"/>
    </location>
</feature>
<name>A0A7U3V0X1_9ACTN</name>
<evidence type="ECO:0000256" key="1">
    <source>
        <dbReference type="ARBA" id="ARBA00004651"/>
    </source>
</evidence>
<dbReference type="PANTHER" id="PTHR43386">
    <property type="entry name" value="OLIGOPEPTIDE TRANSPORT SYSTEM PERMEASE PROTEIN APPC"/>
    <property type="match status" value="1"/>
</dbReference>
<feature type="region of interest" description="Disordered" evidence="8">
    <location>
        <begin position="1"/>
        <end position="33"/>
    </location>
</feature>
<evidence type="ECO:0000256" key="5">
    <source>
        <dbReference type="ARBA" id="ARBA00022989"/>
    </source>
</evidence>
<dbReference type="PANTHER" id="PTHR43386:SF1">
    <property type="entry name" value="D,D-DIPEPTIDE TRANSPORT SYSTEM PERMEASE PROTEIN DDPC-RELATED"/>
    <property type="match status" value="1"/>
</dbReference>
<evidence type="ECO:0000313" key="10">
    <source>
        <dbReference type="EMBL" id="BBB02315.1"/>
    </source>
</evidence>
<reference evidence="10 11" key="4">
    <citation type="journal article" date="2020" name="Sci. Rep.">
        <title>beta-carboline chemical signals induce reveromycin production through a LuxR family regulator in Streptomyces sp. SN-593.</title>
        <authorList>
            <person name="Panthee S."/>
            <person name="Kito N."/>
            <person name="Hayashi T."/>
            <person name="Shimizu T."/>
            <person name="Ishikawa J."/>
            <person name="Hamamoto H."/>
            <person name="Osada H."/>
            <person name="Takahashi S."/>
        </authorList>
    </citation>
    <scope>NUCLEOTIDE SEQUENCE [LARGE SCALE GENOMIC DNA]</scope>
    <source>
        <strain evidence="10 11">SN-593</strain>
    </source>
</reference>
<dbReference type="AlphaFoldDB" id="A0A7U3V0X1"/>
<proteinExistence type="inferred from homology"/>
<keyword evidence="2 7" id="KW-0813">Transport</keyword>
<keyword evidence="6 7" id="KW-0472">Membrane</keyword>